<comment type="caution">
    <text evidence="1">The sequence shown here is derived from an EMBL/GenBank/DDBJ whole genome shotgun (WGS) entry which is preliminary data.</text>
</comment>
<dbReference type="RefSeq" id="WP_173878213.1">
    <property type="nucleotide sequence ID" value="NZ_JAAIMR010000098.1"/>
</dbReference>
<dbReference type="AlphaFoldDB" id="A0AAJ3FGY7"/>
<reference evidence="1" key="1">
    <citation type="journal article" date="2020" name="Cell Host Microbe">
        <title>Functional and Genomic Variation between Human-Derived Isolates of Lachnospiraceae Reveals Inter- and Intra-Species Diversity.</title>
        <authorList>
            <person name="Sorbara M.T."/>
            <person name="Littmann E.R."/>
            <person name="Fontana E."/>
            <person name="Moody T.U."/>
            <person name="Kohout C.E."/>
            <person name="Gjonbalaj M."/>
            <person name="Eaton V."/>
            <person name="Seok R."/>
            <person name="Leiner I.M."/>
            <person name="Pamer E.G."/>
        </authorList>
    </citation>
    <scope>NUCLEOTIDE SEQUENCE</scope>
    <source>
        <strain evidence="1">MSK.15.32</strain>
    </source>
</reference>
<protein>
    <submittedName>
        <fullName evidence="1">Uncharacterized protein</fullName>
    </submittedName>
</protein>
<evidence type="ECO:0000313" key="1">
    <source>
        <dbReference type="EMBL" id="NSI60238.1"/>
    </source>
</evidence>
<evidence type="ECO:0000313" key="2">
    <source>
        <dbReference type="Proteomes" id="UP001296580"/>
    </source>
</evidence>
<sequence>MMKIMITILRKDGECRTWTNSTAEEHLVMGLTAYAEGVKRCAESWEKETEEVERVLKEALESER</sequence>
<gene>
    <name evidence="1" type="ORF">G4993_18025</name>
</gene>
<dbReference type="EMBL" id="JAAIRV010000123">
    <property type="protein sequence ID" value="NSI60238.1"/>
    <property type="molecule type" value="Genomic_DNA"/>
</dbReference>
<accession>A0AAJ3FGY7</accession>
<name>A0AAJ3FGY7_MEDGN</name>
<dbReference type="Proteomes" id="UP001296580">
    <property type="component" value="Unassembled WGS sequence"/>
</dbReference>
<reference evidence="1" key="2">
    <citation type="submission" date="2020-02" db="EMBL/GenBank/DDBJ databases">
        <authorList>
            <person name="Littmann E."/>
            <person name="Sorbara M."/>
        </authorList>
    </citation>
    <scope>NUCLEOTIDE SEQUENCE</scope>
    <source>
        <strain evidence="1">MSK.15.32</strain>
    </source>
</reference>
<proteinExistence type="predicted"/>
<organism evidence="1 2">
    <name type="scientific">Mediterraneibacter gnavus</name>
    <name type="common">Ruminococcus gnavus</name>
    <dbReference type="NCBI Taxonomy" id="33038"/>
    <lineage>
        <taxon>Bacteria</taxon>
        <taxon>Bacillati</taxon>
        <taxon>Bacillota</taxon>
        <taxon>Clostridia</taxon>
        <taxon>Lachnospirales</taxon>
        <taxon>Lachnospiraceae</taxon>
        <taxon>Mediterraneibacter</taxon>
    </lineage>
</organism>